<dbReference type="Gene3D" id="1.10.10.10">
    <property type="entry name" value="Winged helix-like DNA-binding domain superfamily/Winged helix DNA-binding domain"/>
    <property type="match status" value="1"/>
</dbReference>
<dbReference type="GO" id="GO:0016987">
    <property type="term" value="F:sigma factor activity"/>
    <property type="evidence" value="ECO:0007669"/>
    <property type="project" value="UniProtKB-KW"/>
</dbReference>
<keyword evidence="8" id="KW-1185">Reference proteome</keyword>
<evidence type="ECO:0000256" key="3">
    <source>
        <dbReference type="ARBA" id="ARBA00023082"/>
    </source>
</evidence>
<comment type="similarity">
    <text evidence="1">Belongs to the sigma-70 factor family. ECF subfamily.</text>
</comment>
<dbReference type="EMBL" id="PVMZ01000022">
    <property type="protein sequence ID" value="PRX15896.1"/>
    <property type="molecule type" value="Genomic_DNA"/>
</dbReference>
<dbReference type="AlphaFoldDB" id="A0A2T0JZF2"/>
<organism evidence="7 8">
    <name type="scientific">Actinoplanes italicus</name>
    <dbReference type="NCBI Taxonomy" id="113567"/>
    <lineage>
        <taxon>Bacteria</taxon>
        <taxon>Bacillati</taxon>
        <taxon>Actinomycetota</taxon>
        <taxon>Actinomycetes</taxon>
        <taxon>Micromonosporales</taxon>
        <taxon>Micromonosporaceae</taxon>
        <taxon>Actinoplanes</taxon>
    </lineage>
</organism>
<dbReference type="SUPFAM" id="SSF88946">
    <property type="entry name" value="Sigma2 domain of RNA polymerase sigma factors"/>
    <property type="match status" value="1"/>
</dbReference>
<dbReference type="InterPro" id="IPR013325">
    <property type="entry name" value="RNA_pol_sigma_r2"/>
</dbReference>
<dbReference type="Pfam" id="PF08281">
    <property type="entry name" value="Sigma70_r4_2"/>
    <property type="match status" value="1"/>
</dbReference>
<gene>
    <name evidence="7" type="ORF">CLV67_122136</name>
</gene>
<dbReference type="NCBIfam" id="TIGR02937">
    <property type="entry name" value="sigma70-ECF"/>
    <property type="match status" value="1"/>
</dbReference>
<dbReference type="OrthoDB" id="3821507at2"/>
<dbReference type="InterPro" id="IPR007627">
    <property type="entry name" value="RNA_pol_sigma70_r2"/>
</dbReference>
<evidence type="ECO:0000256" key="4">
    <source>
        <dbReference type="ARBA" id="ARBA00023163"/>
    </source>
</evidence>
<dbReference type="Pfam" id="PF04542">
    <property type="entry name" value="Sigma70_r2"/>
    <property type="match status" value="1"/>
</dbReference>
<feature type="domain" description="RNA polymerase sigma factor 70 region 4 type 2" evidence="6">
    <location>
        <begin position="120"/>
        <end position="171"/>
    </location>
</feature>
<dbReference type="InterPro" id="IPR014284">
    <property type="entry name" value="RNA_pol_sigma-70_dom"/>
</dbReference>
<dbReference type="Proteomes" id="UP000239415">
    <property type="component" value="Unassembled WGS sequence"/>
</dbReference>
<dbReference type="InterPro" id="IPR039425">
    <property type="entry name" value="RNA_pol_sigma-70-like"/>
</dbReference>
<keyword evidence="3" id="KW-0731">Sigma factor</keyword>
<dbReference type="InterPro" id="IPR013249">
    <property type="entry name" value="RNA_pol_sigma70_r4_t2"/>
</dbReference>
<dbReference type="SUPFAM" id="SSF88659">
    <property type="entry name" value="Sigma3 and sigma4 domains of RNA polymerase sigma factors"/>
    <property type="match status" value="1"/>
</dbReference>
<evidence type="ECO:0000259" key="6">
    <source>
        <dbReference type="Pfam" id="PF08281"/>
    </source>
</evidence>
<accession>A0A2T0JZF2</accession>
<evidence type="ECO:0000313" key="7">
    <source>
        <dbReference type="EMBL" id="PRX15896.1"/>
    </source>
</evidence>
<evidence type="ECO:0000256" key="1">
    <source>
        <dbReference type="ARBA" id="ARBA00010641"/>
    </source>
</evidence>
<dbReference type="InterPro" id="IPR013324">
    <property type="entry name" value="RNA_pol_sigma_r3/r4-like"/>
</dbReference>
<evidence type="ECO:0000259" key="5">
    <source>
        <dbReference type="Pfam" id="PF04542"/>
    </source>
</evidence>
<dbReference type="RefSeq" id="WP_106328152.1">
    <property type="nucleotide sequence ID" value="NZ_BOMO01000022.1"/>
</dbReference>
<dbReference type="PANTHER" id="PTHR43133">
    <property type="entry name" value="RNA POLYMERASE ECF-TYPE SIGMA FACTO"/>
    <property type="match status" value="1"/>
</dbReference>
<reference evidence="7 8" key="1">
    <citation type="submission" date="2018-03" db="EMBL/GenBank/DDBJ databases">
        <title>Genomic Encyclopedia of Archaeal and Bacterial Type Strains, Phase II (KMG-II): from individual species to whole genera.</title>
        <authorList>
            <person name="Goeker M."/>
        </authorList>
    </citation>
    <scope>NUCLEOTIDE SEQUENCE [LARGE SCALE GENOMIC DNA]</scope>
    <source>
        <strain evidence="7 8">DSM 43146</strain>
    </source>
</reference>
<evidence type="ECO:0000256" key="2">
    <source>
        <dbReference type="ARBA" id="ARBA00023015"/>
    </source>
</evidence>
<dbReference type="Gene3D" id="1.10.1740.10">
    <property type="match status" value="1"/>
</dbReference>
<sequence>MVTADVLASLVDDAVRGSSQAITALVHATRRDLMRFLTTLAPAGDVEDLVQETYMRMFRALPGFAGRSSVRTWLFAIARRVAADHARYTSRRPRPAALPDWEAAAESAFRPGSPRFEEQQALTDLIGSLSPERRDAFVLTQIAHLSYAEAAEVIGCPIGTVRSRVARARDDLIIAMSDGQSGRTVAG</sequence>
<dbReference type="GO" id="GO:0006352">
    <property type="term" value="P:DNA-templated transcription initiation"/>
    <property type="evidence" value="ECO:0007669"/>
    <property type="project" value="InterPro"/>
</dbReference>
<name>A0A2T0JZF2_9ACTN</name>
<comment type="caution">
    <text evidence="7">The sequence shown here is derived from an EMBL/GenBank/DDBJ whole genome shotgun (WGS) entry which is preliminary data.</text>
</comment>
<proteinExistence type="inferred from homology"/>
<protein>
    <submittedName>
        <fullName evidence="7">RNA polymerase sigma-70 factor (ECF subfamily)</fullName>
    </submittedName>
</protein>
<dbReference type="GO" id="GO:0003677">
    <property type="term" value="F:DNA binding"/>
    <property type="evidence" value="ECO:0007669"/>
    <property type="project" value="InterPro"/>
</dbReference>
<keyword evidence="2" id="KW-0805">Transcription regulation</keyword>
<dbReference type="CDD" id="cd06171">
    <property type="entry name" value="Sigma70_r4"/>
    <property type="match status" value="1"/>
</dbReference>
<feature type="domain" description="RNA polymerase sigma-70 region 2" evidence="5">
    <location>
        <begin position="25"/>
        <end position="91"/>
    </location>
</feature>
<evidence type="ECO:0000313" key="8">
    <source>
        <dbReference type="Proteomes" id="UP000239415"/>
    </source>
</evidence>
<dbReference type="PANTHER" id="PTHR43133:SF61">
    <property type="entry name" value="ECF RNA POLYMERASE SIGMA FACTOR SIGC"/>
    <property type="match status" value="1"/>
</dbReference>
<keyword evidence="4" id="KW-0804">Transcription</keyword>
<dbReference type="InterPro" id="IPR036388">
    <property type="entry name" value="WH-like_DNA-bd_sf"/>
</dbReference>